<keyword evidence="3" id="KW-0121">Carboxypeptidase</keyword>
<dbReference type="PANTHER" id="PTHR30023">
    <property type="entry name" value="D-ALANYL-D-ALANINE CARBOXYPEPTIDASE"/>
    <property type="match status" value="1"/>
</dbReference>
<accession>A0A9X3LGB5</accession>
<keyword evidence="3" id="KW-0645">Protease</keyword>
<keyword evidence="4" id="KW-1185">Reference proteome</keyword>
<dbReference type="NCBIfam" id="TIGR00666">
    <property type="entry name" value="PBP4"/>
    <property type="match status" value="1"/>
</dbReference>
<proteinExistence type="inferred from homology"/>
<evidence type="ECO:0000313" key="3">
    <source>
        <dbReference type="EMBL" id="MCZ8536884.1"/>
    </source>
</evidence>
<dbReference type="PRINTS" id="PR00922">
    <property type="entry name" value="DADACBPTASE3"/>
</dbReference>
<reference evidence="3" key="1">
    <citation type="submission" date="2022-05" db="EMBL/GenBank/DDBJ databases">
        <authorList>
            <person name="Colautti A."/>
            <person name="Iacumin L."/>
        </authorList>
    </citation>
    <scope>NUCLEOTIDE SEQUENCE</scope>
    <source>
        <strain evidence="3">SK 55</strain>
    </source>
</reference>
<sequence>MKIKRKILIGMTTLVMFTGTSLTTLPEESTVQAASSYSSLQSSVNTIMRDSRMTSALSSVTIRKASTGEIVYQKDANKGITPASTLKNLTASAALETLGENYRFSTDVLTNGSVLNGTLYGNLYLRGRGDPTLLKNDFDHFASILANRGVKRLSGHIIGDDSWYDADRLSAGIAKEDESYYYAAQISALSLSPNTDYDAGSVIVDAKPSVNGRAAKITLTPATGVVRIVNLSKTVPKGYSNTLKIKREVGTNKVVITGNAPIGSYGRKEWIAVSNPTAYAMDVFKRSLSSKGITFVSTSKVVRGTTPSTARVLLSKKSMPLKDLMVPFLKLSNNTHAEVLAKEMGKVTYGKGSWDTGLKVMRNYASSIGLNTNQWVFEDASGMSHANKIPSSEMSKLLLKVQSEPWYGTFRKGLPIAGSSERFVGGTLRTRMKTAPAKGNVIAKTGSLDNVSALAGYAKTRNGEWLIFTVQTQNTKSSTVPVLDRIATVITNTNTSQ</sequence>
<dbReference type="Proteomes" id="UP001152173">
    <property type="component" value="Unassembled WGS sequence"/>
</dbReference>
<dbReference type="GO" id="GO:0000270">
    <property type="term" value="P:peptidoglycan metabolic process"/>
    <property type="evidence" value="ECO:0007669"/>
    <property type="project" value="TreeGrafter"/>
</dbReference>
<dbReference type="PANTHER" id="PTHR30023:SF0">
    <property type="entry name" value="PENICILLIN-SENSITIVE CARBOXYPEPTIDASE A"/>
    <property type="match status" value="1"/>
</dbReference>
<comment type="similarity">
    <text evidence="1">Belongs to the peptidase S13 family.</text>
</comment>
<protein>
    <submittedName>
        <fullName evidence="3">D-alanyl-D-alanine carboxypeptidase/D-alanyl-D-alanine-endopeptidase</fullName>
        <ecNumber evidence="3">3.4.16.4</ecNumber>
    </submittedName>
</protein>
<name>A0A9X3LGB5_9BACL</name>
<evidence type="ECO:0000256" key="1">
    <source>
        <dbReference type="ARBA" id="ARBA00006096"/>
    </source>
</evidence>
<gene>
    <name evidence="3" type="primary">dacB</name>
    <name evidence="3" type="ORF">M9R32_06785</name>
</gene>
<dbReference type="EMBL" id="JAMKBJ010000004">
    <property type="protein sequence ID" value="MCZ8536884.1"/>
    <property type="molecule type" value="Genomic_DNA"/>
</dbReference>
<comment type="caution">
    <text evidence="3">The sequence shown here is derived from an EMBL/GenBank/DDBJ whole genome shotgun (WGS) entry which is preliminary data.</text>
</comment>
<dbReference type="Pfam" id="PF02113">
    <property type="entry name" value="Peptidase_S13"/>
    <property type="match status" value="1"/>
</dbReference>
<dbReference type="Gene3D" id="3.50.80.20">
    <property type="entry name" value="D-Ala-D-Ala carboxypeptidase C, peptidase S13"/>
    <property type="match status" value="1"/>
</dbReference>
<dbReference type="InterPro" id="IPR000667">
    <property type="entry name" value="Peptidase_S13"/>
</dbReference>
<organism evidence="3 4">
    <name type="scientific">Paenisporosarcina quisquiliarum</name>
    <dbReference type="NCBI Taxonomy" id="365346"/>
    <lineage>
        <taxon>Bacteria</taxon>
        <taxon>Bacillati</taxon>
        <taxon>Bacillota</taxon>
        <taxon>Bacilli</taxon>
        <taxon>Bacillales</taxon>
        <taxon>Caryophanaceae</taxon>
        <taxon>Paenisporosarcina</taxon>
    </lineage>
</organism>
<dbReference type="GO" id="GO:0009002">
    <property type="term" value="F:serine-type D-Ala-D-Ala carboxypeptidase activity"/>
    <property type="evidence" value="ECO:0007669"/>
    <property type="project" value="UniProtKB-EC"/>
</dbReference>
<dbReference type="InterPro" id="IPR012338">
    <property type="entry name" value="Beta-lactam/transpept-like"/>
</dbReference>
<dbReference type="AlphaFoldDB" id="A0A9X3LGB5"/>
<dbReference type="SUPFAM" id="SSF56601">
    <property type="entry name" value="beta-lactamase/transpeptidase-like"/>
    <property type="match status" value="1"/>
</dbReference>
<keyword evidence="2 3" id="KW-0378">Hydrolase</keyword>
<evidence type="ECO:0000256" key="2">
    <source>
        <dbReference type="ARBA" id="ARBA00022801"/>
    </source>
</evidence>
<dbReference type="Gene3D" id="3.40.710.10">
    <property type="entry name" value="DD-peptidase/beta-lactamase superfamily"/>
    <property type="match status" value="1"/>
</dbReference>
<evidence type="ECO:0000313" key="4">
    <source>
        <dbReference type="Proteomes" id="UP001152173"/>
    </source>
</evidence>
<dbReference type="GO" id="GO:0006508">
    <property type="term" value="P:proteolysis"/>
    <property type="evidence" value="ECO:0007669"/>
    <property type="project" value="InterPro"/>
</dbReference>
<dbReference type="RefSeq" id="WP_269925980.1">
    <property type="nucleotide sequence ID" value="NZ_JAMKBJ010000004.1"/>
</dbReference>
<dbReference type="EC" id="3.4.16.4" evidence="3"/>